<dbReference type="OrthoDB" id="3062394at2759"/>
<dbReference type="STRING" id="1036808.A0A0C3DBR8"/>
<gene>
    <name evidence="1" type="ORF">SCLCIDRAFT_1222484</name>
</gene>
<dbReference type="InterPro" id="IPR011992">
    <property type="entry name" value="EF-hand-dom_pair"/>
</dbReference>
<sequence length="142" mass="16390">MFCTRAMCEEPPLPAVALPPSLIQSNNPNQDRLEARFGLPTFRVFLSEILTWVRNEKIIFNAFQQCSDREVVEHELIDRLFFFWDTSRRGSLSFQDVVSGLDDKDGYLSKDEVLTLSECLLFIFRYEIGDTYLGASPSPDRQ</sequence>
<dbReference type="AlphaFoldDB" id="A0A0C3DBR8"/>
<keyword evidence="2" id="KW-1185">Reference proteome</keyword>
<reference evidence="2" key="2">
    <citation type="submission" date="2015-01" db="EMBL/GenBank/DDBJ databases">
        <title>Evolutionary Origins and Diversification of the Mycorrhizal Mutualists.</title>
        <authorList>
            <consortium name="DOE Joint Genome Institute"/>
            <consortium name="Mycorrhizal Genomics Consortium"/>
            <person name="Kohler A."/>
            <person name="Kuo A."/>
            <person name="Nagy L.G."/>
            <person name="Floudas D."/>
            <person name="Copeland A."/>
            <person name="Barry K.W."/>
            <person name="Cichocki N."/>
            <person name="Veneault-Fourrey C."/>
            <person name="LaButti K."/>
            <person name="Lindquist E.A."/>
            <person name="Lipzen A."/>
            <person name="Lundell T."/>
            <person name="Morin E."/>
            <person name="Murat C."/>
            <person name="Riley R."/>
            <person name="Ohm R."/>
            <person name="Sun H."/>
            <person name="Tunlid A."/>
            <person name="Henrissat B."/>
            <person name="Grigoriev I.V."/>
            <person name="Hibbett D.S."/>
            <person name="Martin F."/>
        </authorList>
    </citation>
    <scope>NUCLEOTIDE SEQUENCE [LARGE SCALE GENOMIC DNA]</scope>
    <source>
        <strain evidence="2">Foug A</strain>
    </source>
</reference>
<dbReference type="EMBL" id="KN822169">
    <property type="protein sequence ID" value="KIM53854.1"/>
    <property type="molecule type" value="Genomic_DNA"/>
</dbReference>
<evidence type="ECO:0000313" key="1">
    <source>
        <dbReference type="EMBL" id="KIM53854.1"/>
    </source>
</evidence>
<protein>
    <recommendedName>
        <fullName evidence="3">EF-hand domain-containing protein</fullName>
    </recommendedName>
</protein>
<dbReference type="HOGENOM" id="CLU_1816941_0_0_1"/>
<accession>A0A0C3DBR8</accession>
<reference evidence="1 2" key="1">
    <citation type="submission" date="2014-04" db="EMBL/GenBank/DDBJ databases">
        <authorList>
            <consortium name="DOE Joint Genome Institute"/>
            <person name="Kuo A."/>
            <person name="Kohler A."/>
            <person name="Nagy L.G."/>
            <person name="Floudas D."/>
            <person name="Copeland A."/>
            <person name="Barry K.W."/>
            <person name="Cichocki N."/>
            <person name="Veneault-Fourrey C."/>
            <person name="LaButti K."/>
            <person name="Lindquist E.A."/>
            <person name="Lipzen A."/>
            <person name="Lundell T."/>
            <person name="Morin E."/>
            <person name="Murat C."/>
            <person name="Sun H."/>
            <person name="Tunlid A."/>
            <person name="Henrissat B."/>
            <person name="Grigoriev I.V."/>
            <person name="Hibbett D.S."/>
            <person name="Martin F."/>
            <person name="Nordberg H.P."/>
            <person name="Cantor M.N."/>
            <person name="Hua S.X."/>
        </authorList>
    </citation>
    <scope>NUCLEOTIDE SEQUENCE [LARGE SCALE GENOMIC DNA]</scope>
    <source>
        <strain evidence="1 2">Foug A</strain>
    </source>
</reference>
<dbReference type="SUPFAM" id="SSF47473">
    <property type="entry name" value="EF-hand"/>
    <property type="match status" value="1"/>
</dbReference>
<evidence type="ECO:0000313" key="2">
    <source>
        <dbReference type="Proteomes" id="UP000053989"/>
    </source>
</evidence>
<name>A0A0C3DBR8_9AGAM</name>
<dbReference type="InParanoid" id="A0A0C3DBR8"/>
<organism evidence="1 2">
    <name type="scientific">Scleroderma citrinum Foug A</name>
    <dbReference type="NCBI Taxonomy" id="1036808"/>
    <lineage>
        <taxon>Eukaryota</taxon>
        <taxon>Fungi</taxon>
        <taxon>Dikarya</taxon>
        <taxon>Basidiomycota</taxon>
        <taxon>Agaricomycotina</taxon>
        <taxon>Agaricomycetes</taxon>
        <taxon>Agaricomycetidae</taxon>
        <taxon>Boletales</taxon>
        <taxon>Sclerodermatineae</taxon>
        <taxon>Sclerodermataceae</taxon>
        <taxon>Scleroderma</taxon>
    </lineage>
</organism>
<proteinExistence type="predicted"/>
<dbReference type="Proteomes" id="UP000053989">
    <property type="component" value="Unassembled WGS sequence"/>
</dbReference>
<evidence type="ECO:0008006" key="3">
    <source>
        <dbReference type="Google" id="ProtNLM"/>
    </source>
</evidence>